<gene>
    <name evidence="5" type="ORF">HMPREF9696_02667</name>
</gene>
<comment type="caution">
    <text evidence="5">The sequence shown here is derived from an EMBL/GenBank/DDBJ whole genome shotgun (WGS) entry which is preliminary data.</text>
</comment>
<dbReference type="Pfam" id="PF13649">
    <property type="entry name" value="Methyltransf_25"/>
    <property type="match status" value="1"/>
</dbReference>
<evidence type="ECO:0000259" key="4">
    <source>
        <dbReference type="Pfam" id="PF13649"/>
    </source>
</evidence>
<dbReference type="AlphaFoldDB" id="K8P6X8"/>
<dbReference type="CDD" id="cd02440">
    <property type="entry name" value="AdoMet_MTases"/>
    <property type="match status" value="1"/>
</dbReference>
<evidence type="ECO:0000256" key="1">
    <source>
        <dbReference type="ARBA" id="ARBA00022603"/>
    </source>
</evidence>
<dbReference type="InterPro" id="IPR041698">
    <property type="entry name" value="Methyltransf_25"/>
</dbReference>
<dbReference type="PANTHER" id="PTHR43464">
    <property type="entry name" value="METHYLTRANSFERASE"/>
    <property type="match status" value="1"/>
</dbReference>
<evidence type="ECO:0000313" key="6">
    <source>
        <dbReference type="Proteomes" id="UP000001095"/>
    </source>
</evidence>
<dbReference type="InterPro" id="IPR029063">
    <property type="entry name" value="SAM-dependent_MTases_sf"/>
</dbReference>
<protein>
    <recommendedName>
        <fullName evidence="4">Methyltransferase domain-containing protein</fullName>
    </recommendedName>
</protein>
<keyword evidence="6" id="KW-1185">Reference proteome</keyword>
<accession>K8P6X8</accession>
<dbReference type="GO" id="GO:0008168">
    <property type="term" value="F:methyltransferase activity"/>
    <property type="evidence" value="ECO:0007669"/>
    <property type="project" value="UniProtKB-KW"/>
</dbReference>
<dbReference type="GO" id="GO:0032259">
    <property type="term" value="P:methylation"/>
    <property type="evidence" value="ECO:0007669"/>
    <property type="project" value="UniProtKB-KW"/>
</dbReference>
<dbReference type="OrthoDB" id="9773188at2"/>
<evidence type="ECO:0000256" key="2">
    <source>
        <dbReference type="ARBA" id="ARBA00022679"/>
    </source>
</evidence>
<keyword evidence="1" id="KW-0489">Methyltransferase</keyword>
<reference evidence="5 6" key="1">
    <citation type="submission" date="2012-04" db="EMBL/GenBank/DDBJ databases">
        <title>The Genome Sequence of Afipia clevelandensis ATCC 49720.</title>
        <authorList>
            <consortium name="The Broad Institute Genome Sequencing Platform"/>
            <person name="Earl A."/>
            <person name="Ward D."/>
            <person name="Feldgarden M."/>
            <person name="Gevers D."/>
            <person name="Huys G."/>
            <person name="Walker B."/>
            <person name="Young S.K."/>
            <person name="Zeng Q."/>
            <person name="Gargeya S."/>
            <person name="Fitzgerald M."/>
            <person name="Haas B."/>
            <person name="Abouelleil A."/>
            <person name="Alvarado L."/>
            <person name="Arachchi H.M."/>
            <person name="Berlin A."/>
            <person name="Chapman S.B."/>
            <person name="Goldberg J."/>
            <person name="Griggs A."/>
            <person name="Gujja S."/>
            <person name="Hansen M."/>
            <person name="Howarth C."/>
            <person name="Imamovic A."/>
            <person name="Larimer J."/>
            <person name="McCowen C."/>
            <person name="Montmayeur A."/>
            <person name="Murphy C."/>
            <person name="Neiman D."/>
            <person name="Pearson M."/>
            <person name="Priest M."/>
            <person name="Roberts A."/>
            <person name="Saif S."/>
            <person name="Shea T."/>
            <person name="Sisk P."/>
            <person name="Sykes S."/>
            <person name="Wortman J."/>
            <person name="Nusbaum C."/>
            <person name="Birren B."/>
        </authorList>
    </citation>
    <scope>NUCLEOTIDE SEQUENCE [LARGE SCALE GENOMIC DNA]</scope>
    <source>
        <strain evidence="5 6">ATCC 49720</strain>
    </source>
</reference>
<sequence>MLNQSQAEGSGGYDDGYANCPCFWGKEAGSLVRQFLANTPDVSKFHILDLGCGEGKNAAAFADRGASITAVDCSKRALANGKSAFKHPKIEWIQSDAIEFLNDSGLFDVVIMYGLPHCMESTSAIQKLIALSQKRTKKGGKHILAAFNDGPHDLSAHPYFKPTLASHDFYLRCYSAYEIESHTSSLLHETHPHNNIPHFHSVTRLIASKRL</sequence>
<dbReference type="Proteomes" id="UP000001095">
    <property type="component" value="Unassembled WGS sequence"/>
</dbReference>
<dbReference type="RefSeq" id="WP_002713535.1">
    <property type="nucleotide sequence ID" value="NZ_KB375281.1"/>
</dbReference>
<dbReference type="SUPFAM" id="SSF53335">
    <property type="entry name" value="S-adenosyl-L-methionine-dependent methyltransferases"/>
    <property type="match status" value="1"/>
</dbReference>
<organism evidence="5 6">
    <name type="scientific">Afipia clevelandensis ATCC 49720</name>
    <dbReference type="NCBI Taxonomy" id="883079"/>
    <lineage>
        <taxon>Bacteria</taxon>
        <taxon>Pseudomonadati</taxon>
        <taxon>Pseudomonadota</taxon>
        <taxon>Alphaproteobacteria</taxon>
        <taxon>Hyphomicrobiales</taxon>
        <taxon>Nitrobacteraceae</taxon>
        <taxon>Afipia</taxon>
    </lineage>
</organism>
<dbReference type="Gene3D" id="3.40.50.150">
    <property type="entry name" value="Vaccinia Virus protein VP39"/>
    <property type="match status" value="1"/>
</dbReference>
<dbReference type="EMBL" id="AGWY01000011">
    <property type="protein sequence ID" value="EKS35395.1"/>
    <property type="molecule type" value="Genomic_DNA"/>
</dbReference>
<name>K8P6X8_9BRAD</name>
<evidence type="ECO:0000313" key="5">
    <source>
        <dbReference type="EMBL" id="EKS35395.1"/>
    </source>
</evidence>
<dbReference type="HOGENOM" id="CLU_1309323_0_0_5"/>
<dbReference type="PANTHER" id="PTHR43464:SF19">
    <property type="entry name" value="UBIQUINONE BIOSYNTHESIS O-METHYLTRANSFERASE, MITOCHONDRIAL"/>
    <property type="match status" value="1"/>
</dbReference>
<evidence type="ECO:0000256" key="3">
    <source>
        <dbReference type="ARBA" id="ARBA00022691"/>
    </source>
</evidence>
<keyword evidence="2" id="KW-0808">Transferase</keyword>
<keyword evidence="3" id="KW-0949">S-adenosyl-L-methionine</keyword>
<proteinExistence type="predicted"/>
<feature type="domain" description="Methyltransferase" evidence="4">
    <location>
        <begin position="47"/>
        <end position="140"/>
    </location>
</feature>